<name>A0A6N6VPQ0_9BACT</name>
<keyword evidence="5" id="KW-1185">Reference proteome</keyword>
<dbReference type="OrthoDB" id="5291990at2"/>
<gene>
    <name evidence="4" type="ORF">GCL60_13875</name>
</gene>
<dbReference type="SUPFAM" id="SSF51735">
    <property type="entry name" value="NAD(P)-binding Rossmann-fold domains"/>
    <property type="match status" value="1"/>
</dbReference>
<comment type="caution">
    <text evidence="4">The sequence shown here is derived from an EMBL/GenBank/DDBJ whole genome shotgun (WGS) entry which is preliminary data.</text>
</comment>
<sequence>MKNIIIVGGSGLLGGNILSILSEKKDISVISLVRKKNDDTKSSSINEVIFNFDDENEYKKIGSEIPCHIFICCLGTTIRKAKSFESFIKVDKEYPINFLEHLKVNSPNALFVFTSSIGVSNPRGYYLTAKSEVEKAITKSLIHYIIVRPSILLGKRKELRIAETIGGIVLNKVDNFFKKLNFSEEFSFSKYAPIEAKQVAHTMVYHALNFDRSLPGMILEGDSLKFNENEEKNS</sequence>
<evidence type="ECO:0000259" key="3">
    <source>
        <dbReference type="Pfam" id="PF01370"/>
    </source>
</evidence>
<evidence type="ECO:0000256" key="1">
    <source>
        <dbReference type="ARBA" id="ARBA00004370"/>
    </source>
</evidence>
<organism evidence="4 5">
    <name type="scientific">Silvanigrella paludirubra</name>
    <dbReference type="NCBI Taxonomy" id="2499159"/>
    <lineage>
        <taxon>Bacteria</taxon>
        <taxon>Pseudomonadati</taxon>
        <taxon>Bdellovibrionota</taxon>
        <taxon>Oligoflexia</taxon>
        <taxon>Silvanigrellales</taxon>
        <taxon>Silvanigrellaceae</taxon>
        <taxon>Silvanigrella</taxon>
    </lineage>
</organism>
<dbReference type="RefSeq" id="WP_153421341.1">
    <property type="nucleotide sequence ID" value="NZ_WFLM01000005.1"/>
</dbReference>
<dbReference type="InterPro" id="IPR001509">
    <property type="entry name" value="Epimerase_deHydtase"/>
</dbReference>
<dbReference type="Gene3D" id="3.40.50.720">
    <property type="entry name" value="NAD(P)-binding Rossmann-like Domain"/>
    <property type="match status" value="1"/>
</dbReference>
<dbReference type="EMBL" id="WFLM01000005">
    <property type="protein sequence ID" value="KAB8036926.1"/>
    <property type="molecule type" value="Genomic_DNA"/>
</dbReference>
<evidence type="ECO:0000313" key="4">
    <source>
        <dbReference type="EMBL" id="KAB8036926.1"/>
    </source>
</evidence>
<proteinExistence type="predicted"/>
<feature type="domain" description="NAD-dependent epimerase/dehydratase" evidence="3">
    <location>
        <begin position="4"/>
        <end position="156"/>
    </location>
</feature>
<evidence type="ECO:0000313" key="5">
    <source>
        <dbReference type="Proteomes" id="UP000437748"/>
    </source>
</evidence>
<protein>
    <submittedName>
        <fullName evidence="4">NAD-dependent epimerase/dehydratase family protein</fullName>
    </submittedName>
</protein>
<dbReference type="Proteomes" id="UP000437748">
    <property type="component" value="Unassembled WGS sequence"/>
</dbReference>
<dbReference type="PANTHER" id="PTHR14097:SF7">
    <property type="entry name" value="OXIDOREDUCTASE HTATIP2"/>
    <property type="match status" value="1"/>
</dbReference>
<accession>A0A6N6VPQ0</accession>
<dbReference type="GO" id="GO:0016020">
    <property type="term" value="C:membrane"/>
    <property type="evidence" value="ECO:0007669"/>
    <property type="project" value="UniProtKB-SubCell"/>
</dbReference>
<comment type="subcellular location">
    <subcellularLocation>
        <location evidence="1">Membrane</location>
    </subcellularLocation>
</comment>
<dbReference type="PANTHER" id="PTHR14097">
    <property type="entry name" value="OXIDOREDUCTASE HTATIP2"/>
    <property type="match status" value="1"/>
</dbReference>
<keyword evidence="2" id="KW-0472">Membrane</keyword>
<dbReference type="Pfam" id="PF01370">
    <property type="entry name" value="Epimerase"/>
    <property type="match status" value="1"/>
</dbReference>
<reference evidence="4 5" key="1">
    <citation type="submission" date="2019-10" db="EMBL/GenBank/DDBJ databases">
        <title>New species of Slilvanegrellaceae.</title>
        <authorList>
            <person name="Pitt A."/>
            <person name="Hahn M.W."/>
        </authorList>
    </citation>
    <scope>NUCLEOTIDE SEQUENCE [LARGE SCALE GENOMIC DNA]</scope>
    <source>
        <strain evidence="4 5">SP-Ram-0.45-NSY-1</strain>
    </source>
</reference>
<dbReference type="AlphaFoldDB" id="A0A6N6VPQ0"/>
<dbReference type="InterPro" id="IPR036291">
    <property type="entry name" value="NAD(P)-bd_dom_sf"/>
</dbReference>
<evidence type="ECO:0000256" key="2">
    <source>
        <dbReference type="ARBA" id="ARBA00023136"/>
    </source>
</evidence>